<comment type="subunit">
    <text evidence="25">Heterodimer with Glycoprotein N. Interacts with nucleoprotein.</text>
</comment>
<keyword evidence="10 27" id="KW-0812">Transmembrane</keyword>
<evidence type="ECO:0000256" key="8">
    <source>
        <dbReference type="ARBA" id="ARBA00022581"/>
    </source>
</evidence>
<dbReference type="EMBL" id="KJ541745">
    <property type="protein sequence ID" value="AHZ45964.1"/>
    <property type="molecule type" value="Genomic_RNA"/>
</dbReference>
<keyword evidence="30" id="KW-1185">Reference proteome</keyword>
<keyword evidence="15 27" id="KW-1133">Transmembrane helix</keyword>
<keyword evidence="17" id="KW-1015">Disulfide bond</keyword>
<dbReference type="InterPro" id="IPR005167">
    <property type="entry name" value="Bunya_G1"/>
</dbReference>
<evidence type="ECO:0000256" key="3">
    <source>
        <dbReference type="ARBA" id="ARBA00004563"/>
    </source>
</evidence>
<evidence type="ECO:0000313" key="29">
    <source>
        <dbReference type="EMBL" id="AHZ45964.1"/>
    </source>
</evidence>
<dbReference type="KEGG" id="vg:37629287"/>
<comment type="function">
    <text evidence="23">Forms the spikes present at the surface of the virion together with Glycoprotein C. They are able to attach the virion to a cell receptor and to promote fusion of membranes after endocytosis of the virion. Plays a role in virus binding and/or entry into the vector midgut.</text>
</comment>
<proteinExistence type="inferred from homology"/>
<evidence type="ECO:0000256" key="14">
    <source>
        <dbReference type="ARBA" id="ARBA00022870"/>
    </source>
</evidence>
<evidence type="ECO:0000256" key="6">
    <source>
        <dbReference type="ARBA" id="ARBA00022506"/>
    </source>
</evidence>
<evidence type="ECO:0000256" key="10">
    <source>
        <dbReference type="ARBA" id="ARBA00022692"/>
    </source>
</evidence>
<keyword evidence="19" id="KW-1038">Host endoplasmic reticulum</keyword>
<evidence type="ECO:0000256" key="23">
    <source>
        <dbReference type="ARBA" id="ARBA00046024"/>
    </source>
</evidence>
<evidence type="ECO:0000256" key="2">
    <source>
        <dbReference type="ARBA" id="ARBA00004482"/>
    </source>
</evidence>
<dbReference type="GO" id="GO:0039654">
    <property type="term" value="P:fusion of virus membrane with host endosome membrane"/>
    <property type="evidence" value="ECO:0007669"/>
    <property type="project" value="UniProtKB-KW"/>
</dbReference>
<evidence type="ECO:0000259" key="28">
    <source>
        <dbReference type="Pfam" id="PF03557"/>
    </source>
</evidence>
<comment type="function">
    <text evidence="22">Forms the spikes present at the surface of the virion together with Glycoprotein N. They are able to attach the virion to a cell receptor and to promote fusion of membranes after endocytosis of the virion. Probable class II fusion protein.</text>
</comment>
<evidence type="ECO:0000256" key="22">
    <source>
        <dbReference type="ARBA" id="ARBA00045178"/>
    </source>
</evidence>
<evidence type="ECO:0000256" key="17">
    <source>
        <dbReference type="ARBA" id="ARBA00023157"/>
    </source>
</evidence>
<accession>A0A059U292</accession>
<keyword evidence="11" id="KW-1161">Viral attachment to host cell</keyword>
<feature type="transmembrane region" description="Helical" evidence="27">
    <location>
        <begin position="309"/>
        <end position="328"/>
    </location>
</feature>
<evidence type="ECO:0000256" key="15">
    <source>
        <dbReference type="ARBA" id="ARBA00022989"/>
    </source>
</evidence>
<feature type="transmembrane region" description="Helical" evidence="27">
    <location>
        <begin position="1066"/>
        <end position="1091"/>
    </location>
</feature>
<evidence type="ECO:0000256" key="16">
    <source>
        <dbReference type="ARBA" id="ARBA00023136"/>
    </source>
</evidence>
<evidence type="ECO:0000256" key="26">
    <source>
        <dbReference type="SAM" id="MobiDB-lite"/>
    </source>
</evidence>
<evidence type="ECO:0000256" key="27">
    <source>
        <dbReference type="SAM" id="Phobius"/>
    </source>
</evidence>
<dbReference type="GO" id="GO:0044178">
    <property type="term" value="C:host cell Golgi membrane"/>
    <property type="evidence" value="ECO:0007669"/>
    <property type="project" value="UniProtKB-SubCell"/>
</dbReference>
<keyword evidence="9" id="KW-1162">Viral penetration into host cytoplasm</keyword>
<keyword evidence="7" id="KW-1170">Fusion of virus membrane with host endosomal membrane</keyword>
<dbReference type="GeneID" id="37629287"/>
<comment type="subunit">
    <text evidence="24">Homodimer; disulfide-linked. Heterodimer with Glycoprotein C. Interacts with nucleoprotein.</text>
</comment>
<evidence type="ECO:0000256" key="24">
    <source>
        <dbReference type="ARBA" id="ARBA00046501"/>
    </source>
</evidence>
<evidence type="ECO:0000256" key="19">
    <source>
        <dbReference type="ARBA" id="ARBA00023184"/>
    </source>
</evidence>
<name>A0A059U292_9VIRU</name>
<organism evidence="29 30">
    <name type="scientific">Orthotospovirus polygonianuli</name>
    <dbReference type="NCBI Taxonomy" id="3052582"/>
    <lineage>
        <taxon>Viruses</taxon>
        <taxon>Riboviria</taxon>
        <taxon>Orthornavirae</taxon>
        <taxon>Negarnaviricota</taxon>
        <taxon>Polyploviricotina</taxon>
        <taxon>Bunyaviricetes</taxon>
        <taxon>Elliovirales</taxon>
        <taxon>Tospoviridae</taxon>
        <taxon>Orthotospovirus</taxon>
    </lineage>
</organism>
<evidence type="ECO:0000256" key="25">
    <source>
        <dbReference type="ARBA" id="ARBA00046519"/>
    </source>
</evidence>
<evidence type="ECO:0000256" key="5">
    <source>
        <dbReference type="ARBA" id="ARBA00015294"/>
    </source>
</evidence>
<evidence type="ECO:0000256" key="1">
    <source>
        <dbReference type="ARBA" id="ARBA00004244"/>
    </source>
</evidence>
<feature type="transmembrane region" description="Helical" evidence="27">
    <location>
        <begin position="6"/>
        <end position="25"/>
    </location>
</feature>
<dbReference type="GO" id="GO:0019062">
    <property type="term" value="P:virion attachment to host cell"/>
    <property type="evidence" value="ECO:0007669"/>
    <property type="project" value="UniProtKB-KW"/>
</dbReference>
<dbReference type="InterPro" id="IPR014414">
    <property type="entry name" value="M_poly_TospoV"/>
</dbReference>
<dbReference type="RefSeq" id="YP_009512999.1">
    <property type="nucleotide sequence ID" value="NC_039203.1"/>
</dbReference>
<evidence type="ECO:0000256" key="11">
    <source>
        <dbReference type="ARBA" id="ARBA00022804"/>
    </source>
</evidence>
<feature type="compositionally biased region" description="Polar residues" evidence="26">
    <location>
        <begin position="74"/>
        <end position="91"/>
    </location>
</feature>
<comment type="subcellular location">
    <subcellularLocation>
        <location evidence="1">Host Golgi apparatus membrane</location>
        <topology evidence="1">Single-pass type I membrane protein</topology>
    </subcellularLocation>
    <subcellularLocation>
        <location evidence="2">Host endoplasmic reticulum membrane</location>
        <topology evidence="2">Single-pass type I membrane protein</topology>
    </subcellularLocation>
    <subcellularLocation>
        <location evidence="3">Virion membrane</location>
        <topology evidence="3">Single-pass type I membrane protein</topology>
    </subcellularLocation>
</comment>
<dbReference type="GO" id="GO:0044167">
    <property type="term" value="C:host cell endoplasmic reticulum membrane"/>
    <property type="evidence" value="ECO:0007669"/>
    <property type="project" value="UniProtKB-SubCell"/>
</dbReference>
<evidence type="ECO:0000256" key="7">
    <source>
        <dbReference type="ARBA" id="ARBA00022510"/>
    </source>
</evidence>
<dbReference type="GO" id="GO:0055036">
    <property type="term" value="C:virion membrane"/>
    <property type="evidence" value="ECO:0007669"/>
    <property type="project" value="UniProtKB-SubCell"/>
</dbReference>
<keyword evidence="16 27" id="KW-0472">Membrane</keyword>
<keyword evidence="18" id="KW-0325">Glycoprotein</keyword>
<evidence type="ECO:0000256" key="21">
    <source>
        <dbReference type="ARBA" id="ARBA00031199"/>
    </source>
</evidence>
<dbReference type="GO" id="GO:0046718">
    <property type="term" value="P:symbiont entry into host cell"/>
    <property type="evidence" value="ECO:0007669"/>
    <property type="project" value="UniProtKB-KW"/>
</dbReference>
<evidence type="ECO:0000256" key="12">
    <source>
        <dbReference type="ARBA" id="ARBA00022812"/>
    </source>
</evidence>
<evidence type="ECO:0000256" key="9">
    <source>
        <dbReference type="ARBA" id="ARBA00022595"/>
    </source>
</evidence>
<sequence>MNRHYLLLYCLGVYLMFTITEVFLMNHAEDHEDTKVELKRLKDRYKIDDPEDLLEDSIKDTGMVATSGAHPSLESKTSGRSPREVTTSSSPVLGPRGNFNFSCEGFDKSQCIIKSVSDFNAHYQIRNLRYVLACITDSEKIFDMCLFDSDIKRRDFLKVPVVPVLKLENKRVLEVGSKFFFVDSSNDPVPIDPNAGMVNATISRLSVRLSGDCVITKVSMSSPYMIKIKTAENIGFAVKDVRDSQAADLQTASGDRSVYFKNSELDGNHFFLCGDKSSLISKVDVPVRNCVSKYADEPKKIFFCANFSFFKWIFTLLVIAFPVTWLLWKTKNAFMVWYDIIGILTYPILVLINYFWVYFPFRCKVCGNLSFLTHTCSKLCVCNQCEPSKEHAKECYLFSKDTQEWRSLSLIDHFQFTVNTKISSEFLVFLTKMLIAAVLISYIPSSMALSMQKNVCVERCYYSKDLERLTTDKDGSSRNAIDTCDCSIGDLITETVYRGGTPISRATTKNDCVLSSSACLTSSNQAKNLFACRNGCNALTTLEKIPTVKYSSNYRGIEYSGNLTVLKIANRLRKGFVDNQSEVRNLESKVSKDLLYFKNLKVDDVPPSNLMPRQSLVFSTEVDGKYRYLIEMDIKKETGSVFLLNDDSSHVPMEFIIYVKNVGVDYDIKYKYSTAKVETTVTDFLSTCTGTCEDCKTQKPLTGRHDFCVQPTSWWGCEELGCLAIDEGAICGHCTNVFDLSTLVNVYQVVQSHVAAEICIKSVNGYDCRKHTDKVPIQTDYYQLDMTVDLHNDYMSTDKLFAVNKQQKVLTGSISDLGDFSSSAFGHPQINIDGKPLAVPATLSRDQFSWSCSAVGAKSVNIRQCGLFSYNMIYALTQSRDFAVLSESENKLYMTKDFLVGKLKVVVDMPKEMFKKPPSKPAISETKVNCSGCFKCAMGLECDLEYTSDTTFSSRLEIEGCSFKSDQLGSYIGPNKKKIKAYCSESIKDKNIKMVAEDDDELSIELKIDQVDVVEQDTIINYDDKSAHDENIHHSDTGLATLWDWIKAPFNWVASFFGNFFDIVRVILVIIAICVGIYIISYIYSLSFSYYKEKRNKKIEFDLEEVSQSLLKMSKRDGERRRKSPPKTFEFPLEF</sequence>
<feature type="transmembrane region" description="Helical" evidence="27">
    <location>
        <begin position="334"/>
        <end position="359"/>
    </location>
</feature>
<evidence type="ECO:0000256" key="20">
    <source>
        <dbReference type="ARBA" id="ARBA00023296"/>
    </source>
</evidence>
<dbReference type="GO" id="GO:0044003">
    <property type="term" value="P:symbiont-mediated perturbation of host process"/>
    <property type="evidence" value="ECO:0007669"/>
    <property type="project" value="InterPro"/>
</dbReference>
<keyword evidence="20" id="KW-1160">Virus entry into host cell</keyword>
<dbReference type="Proteomes" id="UP000232814">
    <property type="component" value="Genome"/>
</dbReference>
<dbReference type="Pfam" id="PF03557">
    <property type="entry name" value="Bunya_G1"/>
    <property type="match status" value="1"/>
</dbReference>
<feature type="transmembrane region" description="Helical" evidence="27">
    <location>
        <begin position="426"/>
        <end position="444"/>
    </location>
</feature>
<keyword evidence="12" id="KW-1040">Host Golgi apparatus</keyword>
<keyword evidence="13" id="KW-0946">Virion</keyword>
<evidence type="ECO:0000256" key="18">
    <source>
        <dbReference type="ARBA" id="ARBA00023180"/>
    </source>
</evidence>
<feature type="region of interest" description="Disordered" evidence="26">
    <location>
        <begin position="1114"/>
        <end position="1135"/>
    </location>
</feature>
<keyword evidence="8" id="KW-0945">Host-virus interaction</keyword>
<evidence type="ECO:0000313" key="30">
    <source>
        <dbReference type="Proteomes" id="UP000232814"/>
    </source>
</evidence>
<dbReference type="OrthoDB" id="113at10239"/>
<feature type="domain" description="Bunyavirus glycoprotein G1" evidence="28">
    <location>
        <begin position="642"/>
        <end position="1015"/>
    </location>
</feature>
<keyword evidence="14" id="KW-1043">Host membrane</keyword>
<evidence type="ECO:0000256" key="4">
    <source>
        <dbReference type="ARBA" id="ARBA00008993"/>
    </source>
</evidence>
<evidence type="ECO:0000256" key="13">
    <source>
        <dbReference type="ARBA" id="ARBA00022844"/>
    </source>
</evidence>
<feature type="region of interest" description="Disordered" evidence="26">
    <location>
        <begin position="64"/>
        <end position="92"/>
    </location>
</feature>
<dbReference type="PIRSF" id="PIRSF003960">
    <property type="entry name" value="M_poly_TospoV"/>
    <property type="match status" value="1"/>
</dbReference>
<comment type="similarity">
    <text evidence="4">Belongs to the tospovirus envelope glycoprotein family.</text>
</comment>
<reference evidence="29 30" key="1">
    <citation type="journal article" date="2014" name="Arch. Virol.">
        <title>The complete genome sequence of polygonum ringspot virus.</title>
        <authorList>
            <person name="Margaria P."/>
            <person name="Miozzi L."/>
            <person name="Ciuffo M."/>
            <person name="Pappu H."/>
            <person name="Turina M."/>
        </authorList>
    </citation>
    <scope>NUCLEOTIDE SEQUENCE [LARGE SCALE GENOMIC DNA]</scope>
    <source>
        <strain evidence="29">Plg13</strain>
    </source>
</reference>
<keyword evidence="6" id="KW-1168">Fusion of virus membrane with host membrane</keyword>
<protein>
    <recommendedName>
        <fullName evidence="5">Envelopment polyprotein</fullName>
    </recommendedName>
    <alternativeName>
        <fullName evidence="21">M polyprotein</fullName>
    </alternativeName>
</protein>